<name>A0A1J0A929_9CYAN</name>
<dbReference type="EMBL" id="CP017675">
    <property type="protein sequence ID" value="APB32429.1"/>
    <property type="molecule type" value="Genomic_DNA"/>
</dbReference>
<organism evidence="1 2">
    <name type="scientific">Gloeomargarita lithophora Alchichica-D10</name>
    <dbReference type="NCBI Taxonomy" id="1188229"/>
    <lineage>
        <taxon>Bacteria</taxon>
        <taxon>Bacillati</taxon>
        <taxon>Cyanobacteriota</taxon>
        <taxon>Cyanophyceae</taxon>
        <taxon>Gloeomargaritales</taxon>
        <taxon>Gloeomargaritaceae</taxon>
        <taxon>Gloeomargarita</taxon>
    </lineage>
</organism>
<evidence type="ECO:0000313" key="2">
    <source>
        <dbReference type="Proteomes" id="UP000180235"/>
    </source>
</evidence>
<gene>
    <name evidence="1" type="ORF">GlitD10_0128</name>
</gene>
<dbReference type="KEGG" id="glt:GlitD10_0128"/>
<protein>
    <submittedName>
        <fullName evidence="1">Uncharacterized protein</fullName>
    </submittedName>
</protein>
<proteinExistence type="predicted"/>
<sequence length="61" mass="7199">MMWSVLKNFIRQFHDSPIKNIQLNDSDNFLDFYLTKNLSIKPMSIYDYLGNIATLNEIRTG</sequence>
<keyword evidence="2" id="KW-1185">Reference proteome</keyword>
<dbReference type="AlphaFoldDB" id="A0A1J0A929"/>
<dbReference type="Proteomes" id="UP000180235">
    <property type="component" value="Chromosome"/>
</dbReference>
<evidence type="ECO:0000313" key="1">
    <source>
        <dbReference type="EMBL" id="APB32429.1"/>
    </source>
</evidence>
<reference evidence="1 2" key="1">
    <citation type="submission" date="2016-10" db="EMBL/GenBank/DDBJ databases">
        <title>Description of Gloeomargarita lithophora gen. nov., sp. nov., a thylakoid-bearing basal-branching cyanobacterium with intracellular carbonates, and proposal for Gloeomargaritales ord. nov.</title>
        <authorList>
            <person name="Moreira D."/>
            <person name="Tavera R."/>
            <person name="Benzerara K."/>
            <person name="Skouri-Panet F."/>
            <person name="Couradeau E."/>
            <person name="Gerard E."/>
            <person name="Loussert C."/>
            <person name="Novelo E."/>
            <person name="Zivanovic Y."/>
            <person name="Lopez-Garcia P."/>
        </authorList>
    </citation>
    <scope>NUCLEOTIDE SEQUENCE [LARGE SCALE GENOMIC DNA]</scope>
    <source>
        <strain evidence="1 2">D10</strain>
    </source>
</reference>
<accession>A0A1J0A929</accession>